<keyword evidence="3 6" id="KW-0812">Transmembrane</keyword>
<dbReference type="GO" id="GO:0022857">
    <property type="term" value="F:transmembrane transporter activity"/>
    <property type="evidence" value="ECO:0007669"/>
    <property type="project" value="InterPro"/>
</dbReference>
<comment type="similarity">
    <text evidence="2">Belongs to the major facilitator superfamily. Proton-dependent oligopeptide transporter (POT/PTR) (TC 2.A.17) family.</text>
</comment>
<reference evidence="7 8" key="1">
    <citation type="submission" date="2024-04" db="EMBL/GenBank/DDBJ databases">
        <authorList>
            <person name="Fracassetti M."/>
        </authorList>
    </citation>
    <scope>NUCLEOTIDE SEQUENCE [LARGE SCALE GENOMIC DNA]</scope>
</reference>
<gene>
    <name evidence="7" type="ORF">LTRI10_LOCUS27453</name>
</gene>
<feature type="transmembrane region" description="Helical" evidence="6">
    <location>
        <begin position="95"/>
        <end position="114"/>
    </location>
</feature>
<feature type="transmembrane region" description="Helical" evidence="6">
    <location>
        <begin position="193"/>
        <end position="213"/>
    </location>
</feature>
<keyword evidence="8" id="KW-1185">Reference proteome</keyword>
<organism evidence="7 8">
    <name type="scientific">Linum trigynum</name>
    <dbReference type="NCBI Taxonomy" id="586398"/>
    <lineage>
        <taxon>Eukaryota</taxon>
        <taxon>Viridiplantae</taxon>
        <taxon>Streptophyta</taxon>
        <taxon>Embryophyta</taxon>
        <taxon>Tracheophyta</taxon>
        <taxon>Spermatophyta</taxon>
        <taxon>Magnoliopsida</taxon>
        <taxon>eudicotyledons</taxon>
        <taxon>Gunneridae</taxon>
        <taxon>Pentapetalae</taxon>
        <taxon>rosids</taxon>
        <taxon>fabids</taxon>
        <taxon>Malpighiales</taxon>
        <taxon>Linaceae</taxon>
        <taxon>Linum</taxon>
    </lineage>
</organism>
<feature type="transmembrane region" description="Helical" evidence="6">
    <location>
        <begin position="147"/>
        <end position="172"/>
    </location>
</feature>
<evidence type="ECO:0000313" key="7">
    <source>
        <dbReference type="EMBL" id="CAL1386395.1"/>
    </source>
</evidence>
<feature type="transmembrane region" description="Helical" evidence="6">
    <location>
        <begin position="463"/>
        <end position="487"/>
    </location>
</feature>
<dbReference type="InterPro" id="IPR000109">
    <property type="entry name" value="POT_fam"/>
</dbReference>
<evidence type="ECO:0000256" key="2">
    <source>
        <dbReference type="ARBA" id="ARBA00005982"/>
    </source>
</evidence>
<accession>A0AAV2ELK9</accession>
<feature type="transmembrane region" description="Helical" evidence="6">
    <location>
        <begin position="552"/>
        <end position="570"/>
    </location>
</feature>
<feature type="transmembrane region" description="Helical" evidence="6">
    <location>
        <begin position="382"/>
        <end position="402"/>
    </location>
</feature>
<evidence type="ECO:0000256" key="6">
    <source>
        <dbReference type="SAM" id="Phobius"/>
    </source>
</evidence>
<dbReference type="Proteomes" id="UP001497516">
    <property type="component" value="Chromosome 5"/>
</dbReference>
<proteinExistence type="inferred from homology"/>
<keyword evidence="4 6" id="KW-1133">Transmembrane helix</keyword>
<evidence type="ECO:0000256" key="1">
    <source>
        <dbReference type="ARBA" id="ARBA00004141"/>
    </source>
</evidence>
<evidence type="ECO:0000313" key="8">
    <source>
        <dbReference type="Proteomes" id="UP001497516"/>
    </source>
</evidence>
<evidence type="ECO:0000256" key="3">
    <source>
        <dbReference type="ARBA" id="ARBA00022692"/>
    </source>
</evidence>
<comment type="subcellular location">
    <subcellularLocation>
        <location evidence="1">Membrane</location>
        <topology evidence="1">Multi-pass membrane protein</topology>
    </subcellularLocation>
</comment>
<sequence>MENSQLDQILVASSSSGSSNGLAKGGFRALPFIIVTDGLEKVVTYGLGASMILYLTREYGLENAAGAQVMFIWTAAINFVPVLAAFLADSYVGRYWMIGFGSIASILGTGLLWLTAVVPGARPQPCAGDAHSTGSCRMRATTTRQLMFLYASLGLISIGSGSMRSSCMAFGADQMMMVSTKRGSSRVLESIFSWYYISTAIAILLAITVIVYIQDSAGWSAGFGVCVVLMVLSAVSFFSASVFYVKPVAKASLVTELAQVVVAAWTKRSIKLLPPPQSTTLAYHHHHQSTAAVMNLEPSENLRFLNKACIIQHPEQDLTQEGKPAHPWRLCSVEQVEDLKSVIRIIPIWSAGMLMSVTASQQSIQLLQLATMDRHITPKIEIPAGSFSIFLVLTLLIWVPLYDRAILPLASTLRGRPVSLPLKTRLGLGILLSSASMAALGLVESIRRARALDEGLSDDPNGIVDMSAMWFLLYYVPFGVAEAFNYIGQNEFYYSELPRSMASISTTLYQMGLSVSNLVASLVLSVVDRATRGDGGGGSWVGSNINKGHYDYYYWVLAGLSLGNFVYYVACCKGYGPLKGEGEDTREEVDEVGNQ</sequence>
<feature type="transmembrane region" description="Helical" evidence="6">
    <location>
        <begin position="507"/>
        <end position="527"/>
    </location>
</feature>
<dbReference type="EMBL" id="OZ034818">
    <property type="protein sequence ID" value="CAL1386395.1"/>
    <property type="molecule type" value="Genomic_DNA"/>
</dbReference>
<dbReference type="Gene3D" id="1.20.1250.20">
    <property type="entry name" value="MFS general substrate transporter like domains"/>
    <property type="match status" value="1"/>
</dbReference>
<dbReference type="SUPFAM" id="SSF103473">
    <property type="entry name" value="MFS general substrate transporter"/>
    <property type="match status" value="1"/>
</dbReference>
<evidence type="ECO:0000256" key="5">
    <source>
        <dbReference type="ARBA" id="ARBA00023136"/>
    </source>
</evidence>
<evidence type="ECO:0000256" key="4">
    <source>
        <dbReference type="ARBA" id="ARBA00022989"/>
    </source>
</evidence>
<dbReference type="InterPro" id="IPR036259">
    <property type="entry name" value="MFS_trans_sf"/>
</dbReference>
<protein>
    <submittedName>
        <fullName evidence="7">Uncharacterized protein</fullName>
    </submittedName>
</protein>
<name>A0AAV2ELK9_9ROSI</name>
<feature type="transmembrane region" description="Helical" evidence="6">
    <location>
        <begin position="65"/>
        <end position="88"/>
    </location>
</feature>
<keyword evidence="5 6" id="KW-0472">Membrane</keyword>
<dbReference type="GO" id="GO:0016020">
    <property type="term" value="C:membrane"/>
    <property type="evidence" value="ECO:0007669"/>
    <property type="project" value="UniProtKB-SubCell"/>
</dbReference>
<dbReference type="PANTHER" id="PTHR11654">
    <property type="entry name" value="OLIGOPEPTIDE TRANSPORTER-RELATED"/>
    <property type="match status" value="1"/>
</dbReference>
<feature type="transmembrane region" description="Helical" evidence="6">
    <location>
        <begin position="219"/>
        <end position="245"/>
    </location>
</feature>
<dbReference type="Pfam" id="PF00854">
    <property type="entry name" value="PTR2"/>
    <property type="match status" value="1"/>
</dbReference>
<dbReference type="AlphaFoldDB" id="A0AAV2ELK9"/>